<dbReference type="EMBL" id="JACCBA010000001">
    <property type="protein sequence ID" value="NYD51848.1"/>
    <property type="molecule type" value="Genomic_DNA"/>
</dbReference>
<evidence type="ECO:0000313" key="3">
    <source>
        <dbReference type="Proteomes" id="UP000529783"/>
    </source>
</evidence>
<name>A0A7Y9JKQ8_9ACTN</name>
<dbReference type="PANTHER" id="PTHR46889">
    <property type="entry name" value="TRANSPOSASE INSF FOR INSERTION SEQUENCE IS3B-RELATED"/>
    <property type="match status" value="1"/>
</dbReference>
<proteinExistence type="predicted"/>
<protein>
    <submittedName>
        <fullName evidence="2">Transposase InsO family protein</fullName>
    </submittedName>
</protein>
<dbReference type="RefSeq" id="WP_179848155.1">
    <property type="nucleotide sequence ID" value="NZ_JACCBA010000001.1"/>
</dbReference>
<dbReference type="PROSITE" id="PS50994">
    <property type="entry name" value="INTEGRASE"/>
    <property type="match status" value="1"/>
</dbReference>
<dbReference type="SUPFAM" id="SSF53098">
    <property type="entry name" value="Ribonuclease H-like"/>
    <property type="match status" value="1"/>
</dbReference>
<accession>A0A7Y9JKQ8</accession>
<organism evidence="2 3">
    <name type="scientific">Actinomadura luteofluorescens</name>
    <dbReference type="NCBI Taxonomy" id="46163"/>
    <lineage>
        <taxon>Bacteria</taxon>
        <taxon>Bacillati</taxon>
        <taxon>Actinomycetota</taxon>
        <taxon>Actinomycetes</taxon>
        <taxon>Streptosporangiales</taxon>
        <taxon>Thermomonosporaceae</taxon>
        <taxon>Actinomadura</taxon>
    </lineage>
</organism>
<dbReference type="InterPro" id="IPR012337">
    <property type="entry name" value="RNaseH-like_sf"/>
</dbReference>
<feature type="domain" description="Integrase catalytic" evidence="1">
    <location>
        <begin position="1"/>
        <end position="119"/>
    </location>
</feature>
<dbReference type="InterPro" id="IPR050900">
    <property type="entry name" value="Transposase_IS3/IS150/IS904"/>
</dbReference>
<comment type="caution">
    <text evidence="2">The sequence shown here is derived from an EMBL/GenBank/DDBJ whole genome shotgun (WGS) entry which is preliminary data.</text>
</comment>
<dbReference type="PANTHER" id="PTHR46889:SF4">
    <property type="entry name" value="TRANSPOSASE INSO FOR INSERTION SEQUENCE ELEMENT IS911B-RELATED"/>
    <property type="match status" value="1"/>
</dbReference>
<gene>
    <name evidence="2" type="ORF">BJY14_007831</name>
</gene>
<dbReference type="InterPro" id="IPR001584">
    <property type="entry name" value="Integrase_cat-core"/>
</dbReference>
<dbReference type="GO" id="GO:0015074">
    <property type="term" value="P:DNA integration"/>
    <property type="evidence" value="ECO:0007669"/>
    <property type="project" value="InterPro"/>
</dbReference>
<dbReference type="Proteomes" id="UP000529783">
    <property type="component" value="Unassembled WGS sequence"/>
</dbReference>
<evidence type="ECO:0000259" key="1">
    <source>
        <dbReference type="PROSITE" id="PS50994"/>
    </source>
</evidence>
<reference evidence="2 3" key="1">
    <citation type="submission" date="2020-07" db="EMBL/GenBank/DDBJ databases">
        <title>Sequencing the genomes of 1000 actinobacteria strains.</title>
        <authorList>
            <person name="Klenk H.-P."/>
        </authorList>
    </citation>
    <scope>NUCLEOTIDE SEQUENCE [LARGE SCALE GENOMIC DNA]</scope>
    <source>
        <strain evidence="2 3">DSM 40398</strain>
    </source>
</reference>
<keyword evidence="3" id="KW-1185">Reference proteome</keyword>
<sequence length="133" mass="14832">MLDALDMALWRRDRAGRPAGLGLVHHRAAGSQYTSFRFTTHLVDAGIDASIGTVGDALDNALMESAIGLYKTELFKPRGPWKNLTGVELATAEYVDWYNTTRLHGEIGHVPPDEYEARYYRQNHTELPVTATT</sequence>
<dbReference type="AlphaFoldDB" id="A0A7Y9JKQ8"/>
<evidence type="ECO:0000313" key="2">
    <source>
        <dbReference type="EMBL" id="NYD51848.1"/>
    </source>
</evidence>
<dbReference type="Pfam" id="PF13683">
    <property type="entry name" value="rve_3"/>
    <property type="match status" value="1"/>
</dbReference>